<protein>
    <recommendedName>
        <fullName evidence="5">Secreted protein</fullName>
    </recommendedName>
</protein>
<gene>
    <name evidence="3" type="ORF">DIU77_010340</name>
</gene>
<evidence type="ECO:0000256" key="2">
    <source>
        <dbReference type="SAM" id="Phobius"/>
    </source>
</evidence>
<feature type="compositionally biased region" description="Low complexity" evidence="1">
    <location>
        <begin position="44"/>
        <end position="58"/>
    </location>
</feature>
<reference evidence="3 4" key="1">
    <citation type="journal article" date="2021" name="BMC Genomics">
        <title>Genome-resolved metagenome and metatranscriptome analyses of thermophilic composting reveal key bacterial players and their metabolic interactions.</title>
        <authorList>
            <person name="Braga L.P.P."/>
            <person name="Pereira R.V."/>
            <person name="Martins L.F."/>
            <person name="Moura L.M.S."/>
            <person name="Sanchez F.B."/>
            <person name="Patane J.S.L."/>
            <person name="da Silva A.M."/>
            <person name="Setubal J.C."/>
        </authorList>
    </citation>
    <scope>NUCLEOTIDE SEQUENCE [LARGE SCALE GENOMIC DNA]</scope>
    <source>
        <strain evidence="3">ZC4RG45</strain>
    </source>
</reference>
<proteinExistence type="predicted"/>
<sequence>MASASPGRVRTARVLFVLGLVIVAALSSLVWWSIRSDPDETRFSSADRPSSSGGAADDSGGGPGRPPVLRAGRFTYRALAPLDVRQRCDDVSYGKVREWFAERPCREVIRGLFDVRADGARAAVAVSVVTMPSRSQARALKKLTDTDGTGNVSDLIRDGTVSRPGLPQVAGGKYASKTSGPRLTIVEAAFFGDTRNAALLDQITTQALRLEPKMRARR</sequence>
<keyword evidence="2" id="KW-0472">Membrane</keyword>
<accession>A0ABD6FH59</accession>
<evidence type="ECO:0008006" key="5">
    <source>
        <dbReference type="Google" id="ProtNLM"/>
    </source>
</evidence>
<dbReference type="Proteomes" id="UP000249324">
    <property type="component" value="Unassembled WGS sequence"/>
</dbReference>
<evidence type="ECO:0000256" key="1">
    <source>
        <dbReference type="SAM" id="MobiDB-lite"/>
    </source>
</evidence>
<feature type="region of interest" description="Disordered" evidence="1">
    <location>
        <begin position="39"/>
        <end position="67"/>
    </location>
</feature>
<keyword evidence="2" id="KW-1133">Transmembrane helix</keyword>
<evidence type="ECO:0000313" key="3">
    <source>
        <dbReference type="EMBL" id="MFO7192626.1"/>
    </source>
</evidence>
<keyword evidence="2" id="KW-0812">Transmembrane</keyword>
<dbReference type="EMBL" id="QGUI02000115">
    <property type="protein sequence ID" value="MFO7192626.1"/>
    <property type="molecule type" value="Genomic_DNA"/>
</dbReference>
<evidence type="ECO:0000313" key="4">
    <source>
        <dbReference type="Proteomes" id="UP000249324"/>
    </source>
</evidence>
<organism evidence="3 4">
    <name type="scientific">Thermocrispum agreste</name>
    <dbReference type="NCBI Taxonomy" id="37925"/>
    <lineage>
        <taxon>Bacteria</taxon>
        <taxon>Bacillati</taxon>
        <taxon>Actinomycetota</taxon>
        <taxon>Actinomycetes</taxon>
        <taxon>Pseudonocardiales</taxon>
        <taxon>Pseudonocardiaceae</taxon>
        <taxon>Thermocrispum</taxon>
    </lineage>
</organism>
<feature type="transmembrane region" description="Helical" evidence="2">
    <location>
        <begin position="12"/>
        <end position="34"/>
    </location>
</feature>
<dbReference type="AlphaFoldDB" id="A0ABD6FH59"/>
<name>A0ABD6FH59_9PSEU</name>
<comment type="caution">
    <text evidence="3">The sequence shown here is derived from an EMBL/GenBank/DDBJ whole genome shotgun (WGS) entry which is preliminary data.</text>
</comment>